<dbReference type="InterPro" id="IPR017109">
    <property type="entry name" value="AP4_complex_esu"/>
</dbReference>
<dbReference type="InterPro" id="IPR011989">
    <property type="entry name" value="ARM-like"/>
</dbReference>
<dbReference type="SUPFAM" id="SSF48371">
    <property type="entry name" value="ARM repeat"/>
    <property type="match status" value="1"/>
</dbReference>
<evidence type="ECO:0000256" key="1">
    <source>
        <dbReference type="ARBA" id="ARBA00004308"/>
    </source>
</evidence>
<name>A0ABQ8ULY5_9EUKA</name>
<dbReference type="InterPro" id="IPR002553">
    <property type="entry name" value="Clathrin/coatomer_adapt-like_N"/>
</dbReference>
<comment type="subcellular location">
    <subcellularLocation>
        <location evidence="1">Endomembrane system</location>
    </subcellularLocation>
</comment>
<dbReference type="PIRSF" id="PIRSF037097">
    <property type="entry name" value="AP4_complex_epsilon"/>
    <property type="match status" value="1"/>
</dbReference>
<keyword evidence="3 5" id="KW-0653">Protein transport</keyword>
<keyword evidence="8" id="KW-1185">Reference proteome</keyword>
<comment type="function">
    <text evidence="5">Subunit of novel type of clathrin- or non-clathrin-associated protein coat involved in targeting proteins from the trans-Golgi network (TGN) to the endosomal-lysosomal system.</text>
</comment>
<proteinExistence type="inferred from homology"/>
<reference evidence="7" key="1">
    <citation type="journal article" date="2022" name="bioRxiv">
        <title>Genomics of Preaxostyla Flagellates Illuminates Evolutionary Transitions and the Path Towards Mitochondrial Loss.</title>
        <authorList>
            <person name="Novak L.V.F."/>
            <person name="Treitli S.C."/>
            <person name="Pyrih J."/>
            <person name="Halakuc P."/>
            <person name="Pipaliya S.V."/>
            <person name="Vacek V."/>
            <person name="Brzon O."/>
            <person name="Soukal P."/>
            <person name="Eme L."/>
            <person name="Dacks J.B."/>
            <person name="Karnkowska A."/>
            <person name="Elias M."/>
            <person name="Hampl V."/>
        </authorList>
    </citation>
    <scope>NUCLEOTIDE SEQUENCE</scope>
    <source>
        <strain evidence="7">RCP-MX</strain>
    </source>
</reference>
<evidence type="ECO:0000256" key="2">
    <source>
        <dbReference type="ARBA" id="ARBA00022448"/>
    </source>
</evidence>
<dbReference type="Pfam" id="PF01602">
    <property type="entry name" value="Adaptin_N"/>
    <property type="match status" value="1"/>
</dbReference>
<gene>
    <name evidence="7" type="ORF">PAPYR_6593</name>
</gene>
<evidence type="ECO:0000256" key="3">
    <source>
        <dbReference type="ARBA" id="ARBA00022927"/>
    </source>
</evidence>
<dbReference type="PANTHER" id="PTHR22780">
    <property type="entry name" value="ADAPTIN, ALPHA/GAMMA/EPSILON"/>
    <property type="match status" value="1"/>
</dbReference>
<evidence type="ECO:0000256" key="5">
    <source>
        <dbReference type="PIRNR" id="PIRNR037097"/>
    </source>
</evidence>
<evidence type="ECO:0000313" key="7">
    <source>
        <dbReference type="EMBL" id="KAJ4457785.1"/>
    </source>
</evidence>
<keyword evidence="2 5" id="KW-0813">Transport</keyword>
<evidence type="ECO:0000256" key="4">
    <source>
        <dbReference type="ARBA" id="ARBA00023136"/>
    </source>
</evidence>
<feature type="domain" description="Clathrin/coatomer adaptor adaptin-like N-terminal" evidence="6">
    <location>
        <begin position="163"/>
        <end position="711"/>
    </location>
</feature>
<evidence type="ECO:0000259" key="6">
    <source>
        <dbReference type="Pfam" id="PF01602"/>
    </source>
</evidence>
<comment type="similarity">
    <text evidence="5">Belongs to the adaptor complexes large subunit family.</text>
</comment>
<dbReference type="EMBL" id="JAPMOS010000039">
    <property type="protein sequence ID" value="KAJ4457785.1"/>
    <property type="molecule type" value="Genomic_DNA"/>
</dbReference>
<comment type="caution">
    <text evidence="7">The sequence shown here is derived from an EMBL/GenBank/DDBJ whole genome shotgun (WGS) entry which is preliminary data.</text>
</comment>
<evidence type="ECO:0000313" key="8">
    <source>
        <dbReference type="Proteomes" id="UP001141327"/>
    </source>
</evidence>
<protein>
    <recommendedName>
        <fullName evidence="5">AP-4 complex subunit epsilon</fullName>
    </recommendedName>
</protein>
<dbReference type="InterPro" id="IPR050840">
    <property type="entry name" value="Adaptor_Complx_Large_Subunit"/>
</dbReference>
<accession>A0ABQ8ULY5</accession>
<organism evidence="7 8">
    <name type="scientific">Paratrimastix pyriformis</name>
    <dbReference type="NCBI Taxonomy" id="342808"/>
    <lineage>
        <taxon>Eukaryota</taxon>
        <taxon>Metamonada</taxon>
        <taxon>Preaxostyla</taxon>
        <taxon>Paratrimastigidae</taxon>
        <taxon>Paratrimastix</taxon>
    </lineage>
</organism>
<dbReference type="Gene3D" id="1.25.10.10">
    <property type="entry name" value="Leucine-rich Repeat Variant"/>
    <property type="match status" value="1"/>
</dbReference>
<keyword evidence="4 5" id="KW-0472">Membrane</keyword>
<dbReference type="InterPro" id="IPR016024">
    <property type="entry name" value="ARM-type_fold"/>
</dbReference>
<keyword evidence="5" id="KW-0333">Golgi apparatus</keyword>
<sequence length="733" mass="82188">MRPFQSSIRSPLSFCVPLHPFRLPVLTNMVPTLVFVKPRVALNPKPKPCCELQQVEVSLFIFSAKGVPSGPESLIKLNGEWERLRIDLHLFSVLNGTATLTRGFVTHLHSAASSMPKQVGPKPSHQFYDLIKAIGEIRSKQEEDRIMSAEVAQLKILCAQRDSSTKMNRELLIRMIYCEMLGYDASFGHILAVNMTQQNTIPDKRVGYLACTVLLHENHELMIMITNSFRRDLRDKNYLVVAAALNTVSRLINNETIPVIMPLVVELLKHPTDLIRKKAIMVLHRIWLKSPDQLPNIGEHARAMLCDKDPSVMGAALCLLVDLCKQFPTRFKDLVPSFVSILKQITEHRLPKDFDYHRMPAPWLQMGLLRLIAILGQDDQHTSEGAYEVLGDVMRRADSGINIGHAVIYECVRTIATIYPCSSLLEQAATSISRFITSDNYNLKYLGITALAQIVQLDPKYIGSHQLEVLDCLEDNDETLKRKTLDLLFRISNPSNVQLVTDKLLGSLEQCGTVQMAEEDIYKSELITKITALAEKYAPTNVWYAPTNVWYVDIINRVFLLGGDLVPAAVGDNMLQLITEGSGEDEQADAELRAHAVDAYMDMAREKPVLSDTLVTLMAWVLGEHGPALLDPQQIVETLVRLMDRDLKISTTRHAIVQALMKVCASMGRCPPAVLTLVEKYADSMDVELQQYADSMDVELQQMCYEFRALAQAPAEIFAQVLPQGGSTEDLEV</sequence>
<dbReference type="Proteomes" id="UP001141327">
    <property type="component" value="Unassembled WGS sequence"/>
</dbReference>
<comment type="subunit">
    <text evidence="5">Adaptor protein complex 4 (AP-4) is a heterotetramer composed of two large adaptins, a medium adaptin and a small adaptin.</text>
</comment>